<keyword evidence="7" id="KW-1185">Reference proteome</keyword>
<evidence type="ECO:0000313" key="7">
    <source>
        <dbReference type="Proteomes" id="UP000504630"/>
    </source>
</evidence>
<feature type="repeat" description="Xin" evidence="5">
    <location>
        <begin position="248"/>
        <end position="263"/>
    </location>
</feature>
<feature type="repeat" description="Xin" evidence="5">
    <location>
        <begin position="787"/>
        <end position="802"/>
    </location>
</feature>
<feature type="repeat" description="Xin" evidence="5">
    <location>
        <begin position="286"/>
        <end position="301"/>
    </location>
</feature>
<evidence type="ECO:0000256" key="5">
    <source>
        <dbReference type="PROSITE-ProRule" id="PRU00721"/>
    </source>
</evidence>
<evidence type="ECO:0000256" key="1">
    <source>
        <dbReference type="ARBA" id="ARBA00004282"/>
    </source>
</evidence>
<feature type="region of interest" description="Disordered" evidence="6">
    <location>
        <begin position="2087"/>
        <end position="2191"/>
    </location>
</feature>
<dbReference type="GeneID" id="115022510"/>
<feature type="repeat" description="Xin" evidence="5">
    <location>
        <begin position="1035"/>
        <end position="1050"/>
    </location>
</feature>
<dbReference type="Pfam" id="PF08043">
    <property type="entry name" value="Xin"/>
    <property type="match status" value="8"/>
</dbReference>
<dbReference type="GO" id="GO:0010842">
    <property type="term" value="P:retina layer formation"/>
    <property type="evidence" value="ECO:0007669"/>
    <property type="project" value="Ensembl"/>
</dbReference>
<feature type="region of interest" description="Disordered" evidence="6">
    <location>
        <begin position="1848"/>
        <end position="1892"/>
    </location>
</feature>
<dbReference type="GO" id="GO:0005912">
    <property type="term" value="C:adherens junction"/>
    <property type="evidence" value="ECO:0007669"/>
    <property type="project" value="Ensembl"/>
</dbReference>
<accession>A0A6J2RJ33</accession>
<dbReference type="PROSITE" id="PS51389">
    <property type="entry name" value="XIN"/>
    <property type="match status" value="16"/>
</dbReference>
<feature type="repeat" description="Xin" evidence="5">
    <location>
        <begin position="962"/>
        <end position="977"/>
    </location>
</feature>
<protein>
    <submittedName>
        <fullName evidence="8">Xin actin-binding repeat-containing protein 1 isoform X1</fullName>
    </submittedName>
</protein>
<feature type="repeat" description="Xin" evidence="5">
    <location>
        <begin position="717"/>
        <end position="732"/>
    </location>
</feature>
<dbReference type="InParanoid" id="A0A6J2RJ33"/>
<dbReference type="GO" id="GO:0007015">
    <property type="term" value="P:actin filament organization"/>
    <property type="evidence" value="ECO:0007669"/>
    <property type="project" value="TreeGrafter"/>
</dbReference>
<feature type="compositionally biased region" description="Polar residues" evidence="6">
    <location>
        <begin position="1868"/>
        <end position="1887"/>
    </location>
</feature>
<feature type="repeat" description="Xin" evidence="5">
    <location>
        <begin position="607"/>
        <end position="622"/>
    </location>
</feature>
<evidence type="ECO:0000256" key="3">
    <source>
        <dbReference type="ARBA" id="ARBA00022949"/>
    </source>
</evidence>
<comment type="similarity">
    <text evidence="5">Belongs to the Xin family.</text>
</comment>
<comment type="domain">
    <text evidence="5">Xin repeats bind F-actin.</text>
</comment>
<sequence>MAEAARKITVSQSSHDEDNLPLPPPPPIPPRLLDYEGPSALSNLPLPPPKETFSTIYQQRQKSELKRLFKHIHPDLRASLDDVVDDEIMKAVQPENTQAADAAYQCEVQSMRWIFENWTLDNIGDPHATKKLLDDEEFKAGNVRGTSSMFEHIDSTQQMSAKRQTSVRGDVRTSTWLFESQPLDSLNKSKREEGELVEAVLKEPIQPGDVTGARLLFESKPLSDLGRCNSIEDHSFLKLRSELQEQKGDVQKTVKLFQAEPCCAIKDNSGNIHEIKSICREEIISSNISTARWLFETKPLDLINKGTNGVKIIRGISLEEGNRGGVDQKRWMFETQPFDTIQEVVGMNKFEGTVAESAGEADVVNKRKLFEMQPLAALKGDSAENPLEKEEIIAGDVKTSLWLFESQPMETLNDSYEVGRLKKVTLSADEQGEVKGKKQMFESCSIQKNTSSKEQEIEKGDVKGFKNLFETIPLSKISHSDEEIIEEEKAIAAGNVKGNKAMFDTTPLYAIKDSSGNLHTVTTVSREEFIKGKVQNYKWMFETKLLDELAEGKGNVEVIKGITREEGTKGDVNMAKWLFETQTIDGIHSKFNQTEKDASVEEEHRKGDVKNCKWLFETQPMDILYDKSEKVNDKEAIDNINVKSITWLFDSQPLDSIKDGEEYNLKLCNTIKDSVKSEVGVQTVKHVFETETLDSIRKDANTEHNVRCVSQVNFQSGDVSRVKELFESQSINEIGSEMVTTSDEQNQDEQLEKGSVHKFTWMFENCPMNQMNKDNEDASIERVSEGGDVQNKKFIFETSSLDKIHDQPLEQMSDSVEQPVINVDVKSSTLMFESLPLYAIRDKEGQFHEVTTVKKEEVMTGDVRGARWMFETKPLDTIKAEKEVYVIRAVTQEDVKKGDVKSARWKFETQPLDSLTSRDEPSVRVIEDLGSSNVQLSKQIFESGQSCDKFMRMVSVTDVQHGDVRTSTWLFENQTIDSLKGEPQEQGPVQTVHREDSQKGDVKRCTWLFESQPLDKIKEPEDTSVHGAEEEIPKSDVKCTTWLFETTPLDKITANSVADTLSDLYQMTFVHSSGIIIEANESRNVIMAKYLLESNEGVQIQKEEIVGGNIRNIMSQLLLKPTLKPQVSLLREVEKGKVNTTIVELPVYQSATTSNLERDQRILNIVLMIDEMLAQDQHLKKGIIMQETAGGQAEMSVYSLISNSETKSESHFIEKGDVKSTIGNLLATANSQRTAASCRVDENEKGNVNLYKSCIEKGDLHYLKSLHTEATQDEVDHSFLAEEHIEIVQGDVREAKRSLCQQKEQVERTISDVLPGDVKNTKKVFSSECSLGVENCPPKEEIIPGDILSAKQQLAVMQPVMMEKEEIVAGDIKATMQSLERAKQQSMCVEREIIKPGTIYEMNLSGPDIEGSQAQKEIILSGDVKAAKKSLEMAKQQSMHVEREVIVPGKIYNLNVTAQEESSSTVMQSACSSSSRCQQIKTYPKVSDAEKDQESHVSFEACQQNAVIVSNCAPESLPPFVSCEYNGQTTEDETEEVRGDVRAAIRSLQCAATEQKLLDKEDIVRGNVQLALQSLEKSSVNVSKGDYKAAMIYRNSGKACSGRSKTVHKQCVVVSIPPSDTKLSPSISVTCEGQPSITRQNSTPNSVTNGNSRSSSSVCVTPPPLPQKTSEKPHEQKPALPPKPQWTKSVVVEEHNFLAAPVVPCPITDHIKGAVSPPTQSKNVPKPYPNKRLETTSHGKINKDTLNETSHQNCIEALRDSNQTTEHLPMHSKAQENNKKKKTLIGSKSDCQVMMLNSTEMELERNIIQKINAAEEIQMCMKNYAEDGKHEMNMSLQAALQNFERKKSETLDKTTAQQSPPKKEHNTENTQQTSNTKKCHTQQNYVNEKQPKLEDKVVLREKKVKETYDERRQRLSVHKEEIMKGNVKAASEIFENLRKREELKEILSQVQEIEGETSSVDVSSFKTLYETVPTWMVTPSGNAKQIKTGEKKVEVETQDDDLESISSVETAFEDLEKASKEIMNLKEQTLAKLLDIEETIKKALYSVSNLKSEADIAGLSGLFDESLKTEQIFQPAHNIRKISIGSSKVKSSQIKEASGVNMQTVSDSSPSKQEVHRQVHSKPLIRQSSSQSSPSFISIHSAARKPAEQPKSPMSTFKPKTNGDSQSCHDANSDLGQESAEPSNNGHIGPAQRKISVLEVKTVPEQPAGIVGRKTVSQTYEEADGFGNVFVSSVTSTFVTKQSDSKSSALFEVVGSPARYEVMTSPLIRRSARPFEDKVLSNANEEGTVFVTFSQPKEKH</sequence>
<feature type="repeat" description="Xin" evidence="5">
    <location>
        <begin position="679"/>
        <end position="694"/>
    </location>
</feature>
<dbReference type="GO" id="GO:0014704">
    <property type="term" value="C:intercalated disc"/>
    <property type="evidence" value="ECO:0007669"/>
    <property type="project" value="Ensembl"/>
</dbReference>
<feature type="repeat" description="Xin" evidence="5">
    <location>
        <begin position="754"/>
        <end position="769"/>
    </location>
</feature>
<feature type="compositionally biased region" description="Polar residues" evidence="6">
    <location>
        <begin position="1632"/>
        <end position="1644"/>
    </location>
</feature>
<dbReference type="Proteomes" id="UP000504630">
    <property type="component" value="Chromosome 17"/>
</dbReference>
<dbReference type="InterPro" id="IPR030072">
    <property type="entry name" value="XIRP1/XIRP2"/>
</dbReference>
<keyword evidence="2" id="KW-0677">Repeat</keyword>
<evidence type="ECO:0000256" key="6">
    <source>
        <dbReference type="SAM" id="MobiDB-lite"/>
    </source>
</evidence>
<dbReference type="GO" id="GO:0030057">
    <property type="term" value="C:desmosome"/>
    <property type="evidence" value="ECO:0007669"/>
    <property type="project" value="Ensembl"/>
</dbReference>
<feature type="repeat" description="Xin" evidence="5">
    <location>
        <begin position="570"/>
        <end position="585"/>
    </location>
</feature>
<feature type="repeat" description="Xin" evidence="5">
    <location>
        <begin position="861"/>
        <end position="876"/>
    </location>
</feature>
<dbReference type="GO" id="GO:0051015">
    <property type="term" value="F:actin filament binding"/>
    <property type="evidence" value="ECO:0007669"/>
    <property type="project" value="TreeGrafter"/>
</dbReference>
<feature type="region of interest" description="Disordered" evidence="6">
    <location>
        <begin position="1"/>
        <end position="31"/>
    </location>
</feature>
<proteinExistence type="inferred from homology"/>
<dbReference type="OrthoDB" id="6129702at2759"/>
<name>A0A6J2RJ33_COTGO</name>
<reference evidence="8" key="1">
    <citation type="submission" date="2025-08" db="UniProtKB">
        <authorList>
            <consortium name="RefSeq"/>
        </authorList>
    </citation>
    <scope>IDENTIFICATION</scope>
</reference>
<evidence type="ECO:0000256" key="2">
    <source>
        <dbReference type="ARBA" id="ARBA00022737"/>
    </source>
</evidence>
<dbReference type="GO" id="GO:0005925">
    <property type="term" value="C:focal adhesion"/>
    <property type="evidence" value="ECO:0007669"/>
    <property type="project" value="TreeGrafter"/>
</dbReference>
<feature type="compositionally biased region" description="Low complexity" evidence="6">
    <location>
        <begin position="2127"/>
        <end position="2141"/>
    </location>
</feature>
<dbReference type="KEGG" id="cgob:115022510"/>
<keyword evidence="4 5" id="KW-0009">Actin-binding</keyword>
<dbReference type="PANTHER" id="PTHR22591:SF2">
    <property type="entry name" value="XIN ACTIN-BINDING REPEAT-CONTAINING PROTEIN 1"/>
    <property type="match status" value="1"/>
</dbReference>
<evidence type="ECO:0000313" key="8">
    <source>
        <dbReference type="RefSeq" id="XP_029309370.1"/>
    </source>
</evidence>
<organism evidence="7 8">
    <name type="scientific">Cottoperca gobio</name>
    <name type="common">Frogmouth</name>
    <name type="synonym">Aphritis gobio</name>
    <dbReference type="NCBI Taxonomy" id="56716"/>
    <lineage>
        <taxon>Eukaryota</taxon>
        <taxon>Metazoa</taxon>
        <taxon>Chordata</taxon>
        <taxon>Craniata</taxon>
        <taxon>Vertebrata</taxon>
        <taxon>Euteleostomi</taxon>
        <taxon>Actinopterygii</taxon>
        <taxon>Neopterygii</taxon>
        <taxon>Teleostei</taxon>
        <taxon>Neoteleostei</taxon>
        <taxon>Acanthomorphata</taxon>
        <taxon>Eupercaria</taxon>
        <taxon>Perciformes</taxon>
        <taxon>Notothenioidei</taxon>
        <taxon>Bovichtidae</taxon>
        <taxon>Cottoperca</taxon>
    </lineage>
</organism>
<gene>
    <name evidence="8" type="primary">xirp1</name>
</gene>
<feature type="repeat" description="Xin" evidence="5">
    <location>
        <begin position="169"/>
        <end position="184"/>
    </location>
</feature>
<feature type="compositionally biased region" description="Low complexity" evidence="6">
    <location>
        <begin position="1645"/>
        <end position="1660"/>
    </location>
</feature>
<evidence type="ECO:0000256" key="4">
    <source>
        <dbReference type="ARBA" id="ARBA00023203"/>
    </source>
</evidence>
<keyword evidence="3" id="KW-0965">Cell junction</keyword>
<feature type="compositionally biased region" description="Polar residues" evidence="6">
    <location>
        <begin position="2100"/>
        <end position="2112"/>
    </location>
</feature>
<feature type="compositionally biased region" description="Pro residues" evidence="6">
    <location>
        <begin position="21"/>
        <end position="30"/>
    </location>
</feature>
<feature type="compositionally biased region" description="Polar residues" evidence="6">
    <location>
        <begin position="2152"/>
        <end position="2186"/>
    </location>
</feature>
<dbReference type="InterPro" id="IPR012510">
    <property type="entry name" value="Actin-binding_Xin_repeat"/>
</dbReference>
<feature type="region of interest" description="Disordered" evidence="6">
    <location>
        <begin position="1713"/>
        <end position="1736"/>
    </location>
</feature>
<dbReference type="PANTHER" id="PTHR22591">
    <property type="entry name" value="XIN"/>
    <property type="match status" value="1"/>
</dbReference>
<dbReference type="RefSeq" id="XP_029309370.1">
    <property type="nucleotide sequence ID" value="XM_029453510.1"/>
</dbReference>
<feature type="repeat" description="Xin" evidence="5">
    <location>
        <begin position="898"/>
        <end position="913"/>
    </location>
</feature>
<feature type="region of interest" description="Disordered" evidence="6">
    <location>
        <begin position="1632"/>
        <end position="1685"/>
    </location>
</feature>
<feature type="repeat" description="Xin" evidence="5">
    <location>
        <begin position="1000"/>
        <end position="1015"/>
    </location>
</feature>
<dbReference type="CTD" id="165904"/>
<feature type="repeat" description="Xin" evidence="5">
    <location>
        <begin position="324"/>
        <end position="339"/>
    </location>
</feature>
<feature type="repeat" description="Xin" evidence="5">
    <location>
        <begin position="395"/>
        <end position="410"/>
    </location>
</feature>
<comment type="subcellular location">
    <subcellularLocation>
        <location evidence="1">Cell junction</location>
    </subcellularLocation>
</comment>
<dbReference type="GO" id="GO:0001725">
    <property type="term" value="C:stress fiber"/>
    <property type="evidence" value="ECO:0007669"/>
    <property type="project" value="TreeGrafter"/>
</dbReference>